<protein>
    <submittedName>
        <fullName evidence="4">EB domain-containing protein</fullName>
    </submittedName>
</protein>
<organism evidence="3 4">
    <name type="scientific">Plectus sambesii</name>
    <dbReference type="NCBI Taxonomy" id="2011161"/>
    <lineage>
        <taxon>Eukaryota</taxon>
        <taxon>Metazoa</taxon>
        <taxon>Ecdysozoa</taxon>
        <taxon>Nematoda</taxon>
        <taxon>Chromadorea</taxon>
        <taxon>Plectida</taxon>
        <taxon>Plectina</taxon>
        <taxon>Plectoidea</taxon>
        <taxon>Plectidae</taxon>
        <taxon>Plectus</taxon>
    </lineage>
</organism>
<feature type="domain" description="EB" evidence="2">
    <location>
        <begin position="154"/>
        <end position="205"/>
    </location>
</feature>
<dbReference type="Pfam" id="PF01683">
    <property type="entry name" value="EB"/>
    <property type="match status" value="1"/>
</dbReference>
<evidence type="ECO:0000313" key="3">
    <source>
        <dbReference type="Proteomes" id="UP000887566"/>
    </source>
</evidence>
<feature type="region of interest" description="Disordered" evidence="1">
    <location>
        <begin position="28"/>
        <end position="56"/>
    </location>
</feature>
<dbReference type="Proteomes" id="UP000887566">
    <property type="component" value="Unplaced"/>
</dbReference>
<sequence>MTSSFPAWSAFSNDYHYYAHNYNNSHDKNLENSHDNHYHHADNYNHDKNPENSHSCYNNNKYDYDSDYNSSERSQLSHWTSLDQQQLRVGSTRKHRVLCKYALLRQCRLYHGGVHLSHRLRFCRQQCVQSRIISILLPYKSSSGKWTVPKHASCAPYQVMANGQCYNMATVGMQCQVNQQCQGGSACQTGTCQCPSGYTFNGNSCVQQQQPPTMNQPTCSNPTMRAEMNGAVAKSCAQQYCSSGYQCEWNPNYVNNNIRGQYICCGGSTVFNPTPAPTAAPTGRIRMYDATSTPVQCFKTTDCSNVTGYTNCVRSATYNYNVCCSTSACP</sequence>
<dbReference type="AlphaFoldDB" id="A0A914X5N5"/>
<dbReference type="InterPro" id="IPR006149">
    <property type="entry name" value="EB_dom"/>
</dbReference>
<name>A0A914X5N5_9BILA</name>
<proteinExistence type="predicted"/>
<evidence type="ECO:0000256" key="1">
    <source>
        <dbReference type="SAM" id="MobiDB-lite"/>
    </source>
</evidence>
<evidence type="ECO:0000259" key="2">
    <source>
        <dbReference type="Pfam" id="PF01683"/>
    </source>
</evidence>
<feature type="compositionally biased region" description="Basic and acidic residues" evidence="1">
    <location>
        <begin position="28"/>
        <end position="51"/>
    </location>
</feature>
<keyword evidence="3" id="KW-1185">Reference proteome</keyword>
<accession>A0A914X5N5</accession>
<evidence type="ECO:0000313" key="4">
    <source>
        <dbReference type="WBParaSite" id="PSAMB.scaffold650size51652.g7707.t1"/>
    </source>
</evidence>
<reference evidence="4" key="1">
    <citation type="submission" date="2022-11" db="UniProtKB">
        <authorList>
            <consortium name="WormBaseParasite"/>
        </authorList>
    </citation>
    <scope>IDENTIFICATION</scope>
</reference>
<dbReference type="WBParaSite" id="PSAMB.scaffold650size51652.g7707.t1">
    <property type="protein sequence ID" value="PSAMB.scaffold650size51652.g7707.t1"/>
    <property type="gene ID" value="PSAMB.scaffold650size51652.g7707"/>
</dbReference>